<evidence type="ECO:0000313" key="2">
    <source>
        <dbReference type="Proteomes" id="UP000254601"/>
    </source>
</evidence>
<accession>A0A380MZX4</accession>
<dbReference type="Gene3D" id="3.30.70.2940">
    <property type="match status" value="1"/>
</dbReference>
<dbReference type="Proteomes" id="UP000254601">
    <property type="component" value="Unassembled WGS sequence"/>
</dbReference>
<protein>
    <submittedName>
        <fullName evidence="1">CRISPR type III-B/RAMP module-associated protein Cmr3</fullName>
    </submittedName>
</protein>
<dbReference type="EMBL" id="UHIC01000001">
    <property type="protein sequence ID" value="SUO97037.1"/>
    <property type="molecule type" value="Genomic_DNA"/>
</dbReference>
<organism evidence="1 2">
    <name type="scientific">Suttonella ornithocola</name>
    <dbReference type="NCBI Taxonomy" id="279832"/>
    <lineage>
        <taxon>Bacteria</taxon>
        <taxon>Pseudomonadati</taxon>
        <taxon>Pseudomonadota</taxon>
        <taxon>Gammaproteobacteria</taxon>
        <taxon>Cardiobacteriales</taxon>
        <taxon>Cardiobacteriaceae</taxon>
        <taxon>Suttonella</taxon>
    </lineage>
</organism>
<dbReference type="OrthoDB" id="6162707at2"/>
<sequence length="196" mass="21711">MNHYLFSPIDSWFFRESRSMDGAGSSALNSVFPPSHQTALGALRTTIGNHYFQKNGGQWADFKADHPLAKLIGYGSELANLKAQGLFLAYENTLYLPAPANLVQQAPTNLEQPTPVKYGFFQLSETAIQTDLGKVYLPSLGEQNGQRDTPLEQAWLSLEDYQRILAGEAPKSVKHNQKSSLPSHAWVLVLIEHNVA</sequence>
<reference evidence="1 2" key="1">
    <citation type="submission" date="2018-06" db="EMBL/GenBank/DDBJ databases">
        <authorList>
            <consortium name="Pathogen Informatics"/>
            <person name="Doyle S."/>
        </authorList>
    </citation>
    <scope>NUCLEOTIDE SEQUENCE [LARGE SCALE GENOMIC DNA]</scope>
    <source>
        <strain evidence="1 2">NCTC13337</strain>
    </source>
</reference>
<dbReference type="InterPro" id="IPR019117">
    <property type="entry name" value="CRISPR-assoc_protein_Cmr3"/>
</dbReference>
<keyword evidence="2" id="KW-1185">Reference proteome</keyword>
<evidence type="ECO:0000313" key="1">
    <source>
        <dbReference type="EMBL" id="SUO97037.1"/>
    </source>
</evidence>
<dbReference type="Pfam" id="PF09700">
    <property type="entry name" value="Cas_Cmr3"/>
    <property type="match status" value="1"/>
</dbReference>
<name>A0A380MZX4_9GAMM</name>
<dbReference type="AlphaFoldDB" id="A0A380MZX4"/>
<proteinExistence type="predicted"/>
<gene>
    <name evidence="1" type="ORF">NCTC13337_02136</name>
</gene>